<feature type="compositionally biased region" description="Basic and acidic residues" evidence="1">
    <location>
        <begin position="888"/>
        <end position="898"/>
    </location>
</feature>
<dbReference type="RefSeq" id="WP_248823529.1">
    <property type="nucleotide sequence ID" value="NZ_JALKFT010000003.1"/>
</dbReference>
<sequence>MTRGTTAPSPGPEPSGDGRAPGASQARWTADASRVRWAGRGRAGHRLVLALAVLVLVVLVELLPGSAATADPTRPTGGTDSSTGISGLSTPSSTGRSGSSTSAVPIATTITSSSSSDPAGPITVTITEVTQPVAGGSTVAVSGTLSTSSTETISDLWMSISLSTAVQSRGQLATLAGDARAAAGHSRYEKLRLPNGETAQSLTDPPVRGASPVPFQITGDLGTTAATNIGVYPLQIRVSSLVGARTVTAAAYSFVVRSRPTAVRTPVAVVLPIADRPRLRSDGLLTDNQLATDVSPTGRLSRLLDAATAHPPVTLAVDPTLVQELVLMSRSQGYAYASPGSTSGVTARTNGDASYFLRRLADYAAAGGSVIALPYGDADLAALVHARKLDIVNYAVKTGETVVAELVSRQPQAAGAVTYPANGQADSQTVDVLGQLKAGTVLLDDREFPLVAGRRYTPAAAVTVTTSAGPVRALRADHTLTALAGAYTASTVDPTAGAQLARFAAELGMISAENPTPRPQVLILPRDWNAPGTWAEQVLGAVTSAATAPTTLDDPAFTPTAQAVLPVSRLVYSADARSAELPASYLDSVSTVWSQAQALGPVLCAPPRATSTCVEREINPMTNALVTASSVWWRGAGRVDGVSLSQQVDGDVSAIRNGIRVVASRSVNLTSRHGLVPLTLENTTQREVTVVLMFSSTNRARLRSPVRQVRVLPPGQKAQIEFEVDAEGAGTFLLEIDRRNLDGQRLSTEPPTRVLVRSTVYGAIATGITFVAIGLLGLAVLLRFARRLRPSARRHRPDPTPDASLPPHDPYDPVDSPPPADQYQPADQNPPADRHHPVGRHDPAPTDEWAPAYPAPAGYDPGHGYSTTQLDGPEPGHVPTGGPAQPARDVDHRRELRPAHHGGPAPVNPIDQPYDRSAAPPPRHQRSDP</sequence>
<evidence type="ECO:0000313" key="3">
    <source>
        <dbReference type="EMBL" id="MCK9875026.1"/>
    </source>
</evidence>
<protein>
    <submittedName>
        <fullName evidence="3">DUF6049 family protein</fullName>
    </submittedName>
</protein>
<dbReference type="Proteomes" id="UP001201873">
    <property type="component" value="Unassembled WGS sequence"/>
</dbReference>
<feature type="compositionally biased region" description="Basic and acidic residues" evidence="1">
    <location>
        <begin position="832"/>
        <end position="844"/>
    </location>
</feature>
<keyword evidence="2" id="KW-0472">Membrane</keyword>
<evidence type="ECO:0000313" key="4">
    <source>
        <dbReference type="Proteomes" id="UP001201873"/>
    </source>
</evidence>
<comment type="caution">
    <text evidence="3">The sequence shown here is derived from an EMBL/GenBank/DDBJ whole genome shotgun (WGS) entry which is preliminary data.</text>
</comment>
<keyword evidence="2" id="KW-0812">Transmembrane</keyword>
<feature type="region of interest" description="Disordered" evidence="1">
    <location>
        <begin position="67"/>
        <end position="102"/>
    </location>
</feature>
<dbReference type="Pfam" id="PF19516">
    <property type="entry name" value="DUF6049"/>
    <property type="match status" value="1"/>
</dbReference>
<evidence type="ECO:0000256" key="2">
    <source>
        <dbReference type="SAM" id="Phobius"/>
    </source>
</evidence>
<feature type="transmembrane region" description="Helical" evidence="2">
    <location>
        <begin position="43"/>
        <end position="63"/>
    </location>
</feature>
<feature type="region of interest" description="Disordered" evidence="1">
    <location>
        <begin position="791"/>
        <end position="929"/>
    </location>
</feature>
<feature type="compositionally biased region" description="Low complexity" evidence="1">
    <location>
        <begin position="821"/>
        <end position="831"/>
    </location>
</feature>
<keyword evidence="4" id="KW-1185">Reference proteome</keyword>
<accession>A0ABT0JU11</accession>
<feature type="region of interest" description="Disordered" evidence="1">
    <location>
        <begin position="1"/>
        <end position="28"/>
    </location>
</feature>
<gene>
    <name evidence="3" type="ORF">MXD59_04380</name>
</gene>
<organism evidence="3 4">
    <name type="scientific">Frankia umida</name>
    <dbReference type="NCBI Taxonomy" id="573489"/>
    <lineage>
        <taxon>Bacteria</taxon>
        <taxon>Bacillati</taxon>
        <taxon>Actinomycetota</taxon>
        <taxon>Actinomycetes</taxon>
        <taxon>Frankiales</taxon>
        <taxon>Frankiaceae</taxon>
        <taxon>Frankia</taxon>
    </lineage>
</organism>
<evidence type="ECO:0000256" key="1">
    <source>
        <dbReference type="SAM" id="MobiDB-lite"/>
    </source>
</evidence>
<feature type="compositionally biased region" description="Low complexity" evidence="1">
    <location>
        <begin position="850"/>
        <end position="865"/>
    </location>
</feature>
<dbReference type="InterPro" id="IPR046112">
    <property type="entry name" value="DUF6049"/>
</dbReference>
<keyword evidence="2" id="KW-1133">Transmembrane helix</keyword>
<proteinExistence type="predicted"/>
<feature type="transmembrane region" description="Helical" evidence="2">
    <location>
        <begin position="760"/>
        <end position="785"/>
    </location>
</feature>
<reference evidence="3 4" key="1">
    <citation type="submission" date="2022-04" db="EMBL/GenBank/DDBJ databases">
        <title>Genome diversity in the genus Frankia.</title>
        <authorList>
            <person name="Carlos-Shanley C."/>
            <person name="Hahn D."/>
        </authorList>
    </citation>
    <scope>NUCLEOTIDE SEQUENCE [LARGE SCALE GENOMIC DNA]</scope>
    <source>
        <strain evidence="3 4">Ag45/Mut15</strain>
    </source>
</reference>
<name>A0ABT0JU11_9ACTN</name>
<feature type="compositionally biased region" description="Low complexity" evidence="1">
    <location>
        <begin position="76"/>
        <end position="102"/>
    </location>
</feature>
<dbReference type="EMBL" id="JALKFT010000003">
    <property type="protein sequence ID" value="MCK9875026.1"/>
    <property type="molecule type" value="Genomic_DNA"/>
</dbReference>